<feature type="transmembrane region" description="Helical" evidence="1">
    <location>
        <begin position="21"/>
        <end position="39"/>
    </location>
</feature>
<gene>
    <name evidence="3" type="ORF">Enr17x_53140</name>
</gene>
<dbReference type="Pfam" id="PF07596">
    <property type="entry name" value="SBP_bac_10"/>
    <property type="match status" value="1"/>
</dbReference>
<keyword evidence="4" id="KW-1185">Reference proteome</keyword>
<protein>
    <submittedName>
        <fullName evidence="3">Putative major pilin subunit</fullName>
    </submittedName>
</protein>
<dbReference type="InterPro" id="IPR045584">
    <property type="entry name" value="Pilin-like"/>
</dbReference>
<keyword evidence="1" id="KW-0472">Membrane</keyword>
<organism evidence="3 4">
    <name type="scientific">Gimesia fumaroli</name>
    <dbReference type="NCBI Taxonomy" id="2527976"/>
    <lineage>
        <taxon>Bacteria</taxon>
        <taxon>Pseudomonadati</taxon>
        <taxon>Planctomycetota</taxon>
        <taxon>Planctomycetia</taxon>
        <taxon>Planctomycetales</taxon>
        <taxon>Planctomycetaceae</taxon>
        <taxon>Gimesia</taxon>
    </lineage>
</organism>
<dbReference type="InterPro" id="IPR012902">
    <property type="entry name" value="N_methyl_site"/>
</dbReference>
<dbReference type="OrthoDB" id="269098at2"/>
<proteinExistence type="predicted"/>
<dbReference type="SUPFAM" id="SSF54523">
    <property type="entry name" value="Pili subunits"/>
    <property type="match status" value="1"/>
</dbReference>
<sequence length="362" mass="38126">MKTLRIKQKLQRRKGFTLIELLVVITIIGILVSLTLPAIQSARASARKLACLNNMRNVGLAVVNFSSGANSQLPLLVDPNIENDGTNPNAGLDNLSWCTTILPFLDQVGFRQRWDQTASGAASATPVAGAAAALAQLNNNRFPVFTCPDDQFNTDVGALSYVVNIGYVTALYNTTGVGYNPAAAVGSQGHHPEGDYALDGTDASATTAPIKFGTGVFWRPSSSRMSLDFISAADGMTQTLMLTENLQAGEWFDQDTGSLGFGIDMQGLPMATGSLRLGSATPTFNLLNSVSGNDSRIGSNLTAGKGQAWRPSSNHPSGAVNVIFCDGSGKSLIPQMDGGIYARLLTPAGLRYGQNVVDGTSF</sequence>
<keyword evidence="1" id="KW-1133">Transmembrane helix</keyword>
<dbReference type="PANTHER" id="PTHR30093:SF2">
    <property type="entry name" value="TYPE II SECRETION SYSTEM PROTEIN H"/>
    <property type="match status" value="1"/>
</dbReference>
<dbReference type="Proteomes" id="UP000318313">
    <property type="component" value="Chromosome"/>
</dbReference>
<dbReference type="PANTHER" id="PTHR30093">
    <property type="entry name" value="GENERAL SECRETION PATHWAY PROTEIN G"/>
    <property type="match status" value="1"/>
</dbReference>
<keyword evidence="1" id="KW-0812">Transmembrane</keyword>
<dbReference type="RefSeq" id="WP_145312625.1">
    <property type="nucleotide sequence ID" value="NZ_CP037452.1"/>
</dbReference>
<reference evidence="3 4" key="1">
    <citation type="submission" date="2019-03" db="EMBL/GenBank/DDBJ databases">
        <title>Deep-cultivation of Planctomycetes and their phenomic and genomic characterization uncovers novel biology.</title>
        <authorList>
            <person name="Wiegand S."/>
            <person name="Jogler M."/>
            <person name="Boedeker C."/>
            <person name="Pinto D."/>
            <person name="Vollmers J."/>
            <person name="Rivas-Marin E."/>
            <person name="Kohn T."/>
            <person name="Peeters S.H."/>
            <person name="Heuer A."/>
            <person name="Rast P."/>
            <person name="Oberbeckmann S."/>
            <person name="Bunk B."/>
            <person name="Jeske O."/>
            <person name="Meyerdierks A."/>
            <person name="Storesund J.E."/>
            <person name="Kallscheuer N."/>
            <person name="Luecker S."/>
            <person name="Lage O.M."/>
            <person name="Pohl T."/>
            <person name="Merkel B.J."/>
            <person name="Hornburger P."/>
            <person name="Mueller R.-W."/>
            <person name="Bruemmer F."/>
            <person name="Labrenz M."/>
            <person name="Spormann A.M."/>
            <person name="Op den Camp H."/>
            <person name="Overmann J."/>
            <person name="Amann R."/>
            <person name="Jetten M.S.M."/>
            <person name="Mascher T."/>
            <person name="Medema M.H."/>
            <person name="Devos D.P."/>
            <person name="Kaster A.-K."/>
            <person name="Ovreas L."/>
            <person name="Rohde M."/>
            <person name="Galperin M.Y."/>
            <person name="Jogler C."/>
        </authorList>
    </citation>
    <scope>NUCLEOTIDE SEQUENCE [LARGE SCALE GENOMIC DNA]</scope>
    <source>
        <strain evidence="3 4">Enr17</strain>
    </source>
</reference>
<name>A0A518IJG8_9PLAN</name>
<dbReference type="InterPro" id="IPR011453">
    <property type="entry name" value="DUF1559"/>
</dbReference>
<dbReference type="NCBIfam" id="TIGR02532">
    <property type="entry name" value="IV_pilin_GFxxxE"/>
    <property type="match status" value="1"/>
</dbReference>
<dbReference type="Gene3D" id="3.30.700.10">
    <property type="entry name" value="Glycoprotein, Type 4 Pilin"/>
    <property type="match status" value="1"/>
</dbReference>
<accession>A0A518IJG8</accession>
<evidence type="ECO:0000313" key="3">
    <source>
        <dbReference type="EMBL" id="QDV53242.1"/>
    </source>
</evidence>
<dbReference type="AlphaFoldDB" id="A0A518IJG8"/>
<dbReference type="EMBL" id="CP037452">
    <property type="protein sequence ID" value="QDV53242.1"/>
    <property type="molecule type" value="Genomic_DNA"/>
</dbReference>
<dbReference type="PROSITE" id="PS00409">
    <property type="entry name" value="PROKAR_NTER_METHYL"/>
    <property type="match status" value="1"/>
</dbReference>
<evidence type="ECO:0000256" key="1">
    <source>
        <dbReference type="SAM" id="Phobius"/>
    </source>
</evidence>
<evidence type="ECO:0000313" key="4">
    <source>
        <dbReference type="Proteomes" id="UP000318313"/>
    </source>
</evidence>
<evidence type="ECO:0000259" key="2">
    <source>
        <dbReference type="Pfam" id="PF07596"/>
    </source>
</evidence>
<dbReference type="Pfam" id="PF07963">
    <property type="entry name" value="N_methyl"/>
    <property type="match status" value="1"/>
</dbReference>
<dbReference type="KEGG" id="gfm:Enr17x_53140"/>
<feature type="domain" description="DUF1559" evidence="2">
    <location>
        <begin position="40"/>
        <end position="333"/>
    </location>
</feature>